<feature type="domain" description="Spore germination protein N-terminal" evidence="1">
    <location>
        <begin position="2"/>
        <end position="78"/>
    </location>
</feature>
<evidence type="ECO:0000313" key="2">
    <source>
        <dbReference type="EMBL" id="VYT21427.1"/>
    </source>
</evidence>
<dbReference type="InterPro" id="IPR057336">
    <property type="entry name" value="GerAC_N"/>
</dbReference>
<dbReference type="EMBL" id="CACRST010000022">
    <property type="protein sequence ID" value="VYT21427.1"/>
    <property type="molecule type" value="Genomic_DNA"/>
</dbReference>
<evidence type="ECO:0000259" key="1">
    <source>
        <dbReference type="Pfam" id="PF25198"/>
    </source>
</evidence>
<sequence>MLDYLAQEPFVGENVCIFQTQNAKELVSWRSAQDATLGEYLPGLMENNPSGNPAQAVTLRDLYYARYDSGELPHLPKIWMEGEGVVVWW</sequence>
<accession>A0A6N2UVP3</accession>
<gene>
    <name evidence="2" type="ORF">BGLFYP119_02294</name>
</gene>
<protein>
    <recommendedName>
        <fullName evidence="1">Spore germination protein N-terminal domain-containing protein</fullName>
    </recommendedName>
</protein>
<name>A0A6N2UVP3_9FIRM</name>
<proteinExistence type="predicted"/>
<organism evidence="2">
    <name type="scientific">Blautia glucerasea</name>
    <dbReference type="NCBI Taxonomy" id="536633"/>
    <lineage>
        <taxon>Bacteria</taxon>
        <taxon>Bacillati</taxon>
        <taxon>Bacillota</taxon>
        <taxon>Clostridia</taxon>
        <taxon>Lachnospirales</taxon>
        <taxon>Lachnospiraceae</taxon>
        <taxon>Blautia</taxon>
    </lineage>
</organism>
<dbReference type="Pfam" id="PF25198">
    <property type="entry name" value="Spore_GerAC_N"/>
    <property type="match status" value="1"/>
</dbReference>
<dbReference type="RefSeq" id="WP_412860965.1">
    <property type="nucleotide sequence ID" value="NZ_CACRST010000022.1"/>
</dbReference>
<reference evidence="2" key="1">
    <citation type="submission" date="2019-11" db="EMBL/GenBank/DDBJ databases">
        <authorList>
            <person name="Feng L."/>
        </authorList>
    </citation>
    <scope>NUCLEOTIDE SEQUENCE</scope>
    <source>
        <strain evidence="2">BgluceraseaLFYP119</strain>
    </source>
</reference>
<dbReference type="AlphaFoldDB" id="A0A6N2UVP3"/>